<dbReference type="InterPro" id="IPR024983">
    <property type="entry name" value="CHAT_dom"/>
</dbReference>
<dbReference type="Gene3D" id="1.25.40.10">
    <property type="entry name" value="Tetratricopeptide repeat domain"/>
    <property type="match status" value="1"/>
</dbReference>
<name>A0A2W5KYZ7_SPHMC</name>
<dbReference type="AlphaFoldDB" id="A0A2W5KYZ7"/>
<proteinExistence type="predicted"/>
<comment type="caution">
    <text evidence="4">The sequence shown here is derived from an EMBL/GenBank/DDBJ whole genome shotgun (WGS) entry which is preliminary data.</text>
</comment>
<evidence type="ECO:0000313" key="5">
    <source>
        <dbReference type="Proteomes" id="UP000248597"/>
    </source>
</evidence>
<gene>
    <name evidence="4" type="ORF">DI569_08770</name>
</gene>
<reference evidence="4 5" key="1">
    <citation type="submission" date="2017-08" db="EMBL/GenBank/DDBJ databases">
        <title>Infants hospitalized years apart are colonized by the same room-sourced microbial strains.</title>
        <authorList>
            <person name="Brooks B."/>
            <person name="Olm M.R."/>
            <person name="Firek B.A."/>
            <person name="Baker R."/>
            <person name="Thomas B.C."/>
            <person name="Morowitz M.J."/>
            <person name="Banfield J.F."/>
        </authorList>
    </citation>
    <scope>NUCLEOTIDE SEQUENCE [LARGE SCALE GENOMIC DNA]</scope>
    <source>
        <strain evidence="4">S2_005_003_R2_47</strain>
    </source>
</reference>
<organism evidence="4 5">
    <name type="scientific">Sphingopyxis macrogoltabida</name>
    <name type="common">Sphingomonas macrogoltabidus</name>
    <dbReference type="NCBI Taxonomy" id="33050"/>
    <lineage>
        <taxon>Bacteria</taxon>
        <taxon>Pseudomonadati</taxon>
        <taxon>Pseudomonadota</taxon>
        <taxon>Alphaproteobacteria</taxon>
        <taxon>Sphingomonadales</taxon>
        <taxon>Sphingomonadaceae</taxon>
        <taxon>Sphingopyxis</taxon>
    </lineage>
</organism>
<feature type="region of interest" description="Disordered" evidence="1">
    <location>
        <begin position="365"/>
        <end position="394"/>
    </location>
</feature>
<evidence type="ECO:0000256" key="1">
    <source>
        <dbReference type="SAM" id="MobiDB-lite"/>
    </source>
</evidence>
<feature type="signal peptide" evidence="2">
    <location>
        <begin position="1"/>
        <end position="23"/>
    </location>
</feature>
<feature type="domain" description="CHAT" evidence="3">
    <location>
        <begin position="630"/>
        <end position="982"/>
    </location>
</feature>
<evidence type="ECO:0000259" key="3">
    <source>
        <dbReference type="Pfam" id="PF12770"/>
    </source>
</evidence>
<protein>
    <recommendedName>
        <fullName evidence="3">CHAT domain-containing protein</fullName>
    </recommendedName>
</protein>
<dbReference type="Pfam" id="PF12770">
    <property type="entry name" value="CHAT"/>
    <property type="match status" value="1"/>
</dbReference>
<dbReference type="EMBL" id="QFPJ01000016">
    <property type="protein sequence ID" value="PZQ22261.1"/>
    <property type="molecule type" value="Genomic_DNA"/>
</dbReference>
<dbReference type="SUPFAM" id="SSF48452">
    <property type="entry name" value="TPR-like"/>
    <property type="match status" value="1"/>
</dbReference>
<accession>A0A2W5KYZ7</accession>
<dbReference type="InterPro" id="IPR011990">
    <property type="entry name" value="TPR-like_helical_dom_sf"/>
</dbReference>
<sequence>MSTRLRHLLAALTLMPIAISSAAAGQSGNAAPTADTPWKTSDAALNGELDRLEKAYGSAAGAARLPAARAWIDHVVAHPGQVGRQDMFALRVYIDDAVTDGDAAFAAAMRAMLEGIAADARAAGRPLVDLTMRQFLYGSVPDEDRMGYARAMHRSAAEAGLLASEPGDSARYWIGQSARSLIDTGRVDEALRALDDIFSELRAAGISADYEVRLRYAEALTVGRRDAEADAAFAALIADLEAAPKNWNIERTIELAHNQAAYYRNLVGRFAEAEAPGRQAAADAERQNGRDHIHTQKARYNYAVALLGQHKAAEALPYFEEALPLQRVAETDRWNIGGTTDTIILLTTLARARAQVPGQEAAALDAADEATERLRASRRTAPSGGSRAGPGGDPGLAALAKAMARGDRRNPLSRAFDVALLSGWAARAEGARALNSAFVAAQDLTLTDAGHAINAAAARDIAGTGPLGDLVRARQDTEAAAVSLTEALRSAALGEDRARAEAMRAERDRLGALLAQQDDRLARDFPDYATLIAPGAISVAAVQALLAPDEAVLMLLPSEGHHYAFAISRKRAHWHRIDDGADAIAADVARLKCRIDESTCSVPDYNALLLAEARGDASPIDERYPRYDRAAAHRLYRQLIAPVAAALPRSGRIYTVASGPIAGLPLAALIAKPPKGDPESGQLRDLAGSDWLARHYRFITLPSVGALSLAQRAARTEAASESAGRPPLVAYGAPVLIGAGEAAVRGAGTPRRRGGVGVRGGGLTLADGDRTMASVDKLRRLDPLPGTITELTRLAAAIGHGGGLRLGADATETAVKRDADLPRAVSVVFATHGLLPGEMGTGSEPGLVLTPPGSASVDDDGLLTAGEAAALSLSARWVVLSACNTASPGAEGGAHGESLSSLARSFLYAGAGNLLASHWRVADDATAALTVEALANADATPATALAMAMEAVRTGKGKGGRPVEGWQPHWAHPASWAPFTLVTNRDR</sequence>
<evidence type="ECO:0000256" key="2">
    <source>
        <dbReference type="SAM" id="SignalP"/>
    </source>
</evidence>
<evidence type="ECO:0000313" key="4">
    <source>
        <dbReference type="EMBL" id="PZQ22261.1"/>
    </source>
</evidence>
<feature type="chain" id="PRO_5015952042" description="CHAT domain-containing protein" evidence="2">
    <location>
        <begin position="24"/>
        <end position="987"/>
    </location>
</feature>
<dbReference type="Proteomes" id="UP000248597">
    <property type="component" value="Unassembled WGS sequence"/>
</dbReference>
<keyword evidence="2" id="KW-0732">Signal</keyword>